<dbReference type="InterPro" id="IPR017520">
    <property type="entry name" value="CHP03086"/>
</dbReference>
<dbReference type="RefSeq" id="WP_358138911.1">
    <property type="nucleotide sequence ID" value="NZ_JBFALK010000021.1"/>
</dbReference>
<dbReference type="InterPro" id="IPR017517">
    <property type="entry name" value="Maleyloyr_isom"/>
</dbReference>
<dbReference type="Gene3D" id="1.20.120.450">
    <property type="entry name" value="dinb family like domain"/>
    <property type="match status" value="1"/>
</dbReference>
<proteinExistence type="predicted"/>
<dbReference type="NCBIfam" id="TIGR03086">
    <property type="entry name" value="TIGR03086 family metal-binding protein"/>
    <property type="match status" value="1"/>
</dbReference>
<organism evidence="2 3">
    <name type="scientific">Microtetraspora glauca</name>
    <dbReference type="NCBI Taxonomy" id="1996"/>
    <lineage>
        <taxon>Bacteria</taxon>
        <taxon>Bacillati</taxon>
        <taxon>Actinomycetota</taxon>
        <taxon>Actinomycetes</taxon>
        <taxon>Streptosporangiales</taxon>
        <taxon>Streptosporangiaceae</taxon>
        <taxon>Microtetraspora</taxon>
    </lineage>
</organism>
<accession>A0ABV3GNW6</accession>
<reference evidence="2 3" key="1">
    <citation type="submission" date="2024-06" db="EMBL/GenBank/DDBJ databases">
        <title>The Natural Products Discovery Center: Release of the First 8490 Sequenced Strains for Exploring Actinobacteria Biosynthetic Diversity.</title>
        <authorList>
            <person name="Kalkreuter E."/>
            <person name="Kautsar S.A."/>
            <person name="Yang D."/>
            <person name="Bader C.D."/>
            <person name="Teijaro C.N."/>
            <person name="Fluegel L."/>
            <person name="Davis C.M."/>
            <person name="Simpson J.R."/>
            <person name="Lauterbach L."/>
            <person name="Steele A.D."/>
            <person name="Gui C."/>
            <person name="Meng S."/>
            <person name="Li G."/>
            <person name="Viehrig K."/>
            <person name="Ye F."/>
            <person name="Su P."/>
            <person name="Kiefer A.F."/>
            <person name="Nichols A."/>
            <person name="Cepeda A.J."/>
            <person name="Yan W."/>
            <person name="Fan B."/>
            <person name="Jiang Y."/>
            <person name="Adhikari A."/>
            <person name="Zheng C.-J."/>
            <person name="Schuster L."/>
            <person name="Cowan T.M."/>
            <person name="Smanski M.J."/>
            <person name="Chevrette M.G."/>
            <person name="De Carvalho L.P.S."/>
            <person name="Shen B."/>
        </authorList>
    </citation>
    <scope>NUCLEOTIDE SEQUENCE [LARGE SCALE GENOMIC DNA]</scope>
    <source>
        <strain evidence="2 3">NPDC050100</strain>
    </source>
</reference>
<sequence>MHMNDGAPAMGANPREPNALTTEVDLVALNARAVRTSVDVAAQATAADMDRPTPCAGWTLHGLLTHMTTQHYGFAAASRGEGDPALWKPRPLGDDPVEAYRVSARHVLAAFAADGVLDRMFPLPEVDAGRPFPAMRAIGFHFIDYVVHSWDVARTLGITVGFEPELLDVALVVARAVPVGDARLAPGAAFAPEVSWSGGSRLDEIVAILGRSPAWPR</sequence>
<dbReference type="SUPFAM" id="SSF109854">
    <property type="entry name" value="DinB/YfiT-like putative metalloenzymes"/>
    <property type="match status" value="1"/>
</dbReference>
<dbReference type="Pfam" id="PF11716">
    <property type="entry name" value="MDMPI_N"/>
    <property type="match status" value="1"/>
</dbReference>
<dbReference type="NCBIfam" id="TIGR03083">
    <property type="entry name" value="maleylpyruvate isomerase family mycothiol-dependent enzyme"/>
    <property type="match status" value="1"/>
</dbReference>
<feature type="domain" description="Mycothiol-dependent maleylpyruvate isomerase metal-binding" evidence="1">
    <location>
        <begin position="33"/>
        <end position="153"/>
    </location>
</feature>
<keyword evidence="3" id="KW-1185">Reference proteome</keyword>
<name>A0ABV3GNW6_MICGL</name>
<protein>
    <submittedName>
        <fullName evidence="2">TIGR03086 family metal-binding protein</fullName>
    </submittedName>
</protein>
<evidence type="ECO:0000313" key="3">
    <source>
        <dbReference type="Proteomes" id="UP001551675"/>
    </source>
</evidence>
<comment type="caution">
    <text evidence="2">The sequence shown here is derived from an EMBL/GenBank/DDBJ whole genome shotgun (WGS) entry which is preliminary data.</text>
</comment>
<dbReference type="InterPro" id="IPR034660">
    <property type="entry name" value="DinB/YfiT-like"/>
</dbReference>
<dbReference type="Proteomes" id="UP001551675">
    <property type="component" value="Unassembled WGS sequence"/>
</dbReference>
<evidence type="ECO:0000259" key="1">
    <source>
        <dbReference type="Pfam" id="PF11716"/>
    </source>
</evidence>
<dbReference type="InterPro" id="IPR024344">
    <property type="entry name" value="MDMPI_metal-binding"/>
</dbReference>
<gene>
    <name evidence="2" type="ORF">AB0I59_32405</name>
</gene>
<evidence type="ECO:0000313" key="2">
    <source>
        <dbReference type="EMBL" id="MEV0973329.1"/>
    </source>
</evidence>
<dbReference type="EMBL" id="JBFALK010000021">
    <property type="protein sequence ID" value="MEV0973329.1"/>
    <property type="molecule type" value="Genomic_DNA"/>
</dbReference>